<dbReference type="InterPro" id="IPR015946">
    <property type="entry name" value="KH_dom-like_a/b"/>
</dbReference>
<dbReference type="InterPro" id="IPR036102">
    <property type="entry name" value="OsmC/Ohrsf"/>
</dbReference>
<dbReference type="InterPro" id="IPR003718">
    <property type="entry name" value="OsmC/Ohr_fam"/>
</dbReference>
<organism evidence="1 2">
    <name type="scientific">Thalassotalea insulae</name>
    <dbReference type="NCBI Taxonomy" id="2056778"/>
    <lineage>
        <taxon>Bacteria</taxon>
        <taxon>Pseudomonadati</taxon>
        <taxon>Pseudomonadota</taxon>
        <taxon>Gammaproteobacteria</taxon>
        <taxon>Alteromonadales</taxon>
        <taxon>Colwelliaceae</taxon>
        <taxon>Thalassotalea</taxon>
    </lineage>
</organism>
<evidence type="ECO:0000313" key="1">
    <source>
        <dbReference type="EMBL" id="GLX80241.1"/>
    </source>
</evidence>
<dbReference type="Gene3D" id="3.30.300.20">
    <property type="match status" value="1"/>
</dbReference>
<evidence type="ECO:0000313" key="2">
    <source>
        <dbReference type="Proteomes" id="UP001157186"/>
    </source>
</evidence>
<comment type="caution">
    <text evidence="1">The sequence shown here is derived from an EMBL/GenBank/DDBJ whole genome shotgun (WGS) entry which is preliminary data.</text>
</comment>
<dbReference type="Proteomes" id="UP001157186">
    <property type="component" value="Unassembled WGS sequence"/>
</dbReference>
<dbReference type="PANTHER" id="PTHR42830">
    <property type="entry name" value="OSMOTICALLY INDUCIBLE FAMILY PROTEIN"/>
    <property type="match status" value="1"/>
</dbReference>
<sequence length="184" mass="20579">MLGSASLHILASITKPFNAALGYFQQGVQMSEYFAKINWVRDSNENYIDNKYSRGHEWIFDGGVTVQASSSPHVVPLPYSVEENVDPEEAFVASLSSCHMLFFLSIAAKRKYVVDSYVDNAVGVMEKDSDGKISMTKVTLKPHVQFSGDKQPTMEQLEKMHHQSHEQCFIANSVKTEIVTEIVA</sequence>
<dbReference type="EMBL" id="BSST01000001">
    <property type="protein sequence ID" value="GLX80241.1"/>
    <property type="molecule type" value="Genomic_DNA"/>
</dbReference>
<dbReference type="Pfam" id="PF02566">
    <property type="entry name" value="OsmC"/>
    <property type="match status" value="1"/>
</dbReference>
<protein>
    <submittedName>
        <fullName evidence="1">Peroxiredoxin</fullName>
    </submittedName>
</protein>
<reference evidence="1 2" key="1">
    <citation type="submission" date="2023-03" db="EMBL/GenBank/DDBJ databases">
        <title>Draft genome sequence of Thalassotalea insulae KCTC 62186T.</title>
        <authorList>
            <person name="Sawabe T."/>
        </authorList>
    </citation>
    <scope>NUCLEOTIDE SEQUENCE [LARGE SCALE GENOMIC DNA]</scope>
    <source>
        <strain evidence="1 2">KCTC 62186</strain>
    </source>
</reference>
<dbReference type="InterPro" id="IPR052707">
    <property type="entry name" value="OsmC_Ohr_Peroxiredoxin"/>
</dbReference>
<dbReference type="SUPFAM" id="SSF82784">
    <property type="entry name" value="OsmC-like"/>
    <property type="match status" value="1"/>
</dbReference>
<accession>A0ABQ6H1E6</accession>
<name>A0ABQ6H1E6_9GAMM</name>
<proteinExistence type="predicted"/>
<keyword evidence="2" id="KW-1185">Reference proteome</keyword>
<dbReference type="PANTHER" id="PTHR42830:SF2">
    <property type="entry name" value="OSMC_OHR FAMILY PROTEIN"/>
    <property type="match status" value="1"/>
</dbReference>
<gene>
    <name evidence="1" type="ORF">tinsulaeT_35810</name>
</gene>